<protein>
    <recommendedName>
        <fullName evidence="2">DNA (cytosine-5-)-methyltransferase</fullName>
        <ecNumber evidence="2">2.1.1.37</ecNumber>
    </recommendedName>
</protein>
<proteinExistence type="inferred from homology"/>
<dbReference type="PROSITE" id="PS51679">
    <property type="entry name" value="SAM_MT_C5"/>
    <property type="match status" value="1"/>
</dbReference>
<evidence type="ECO:0000256" key="8">
    <source>
        <dbReference type="PROSITE-ProRule" id="PRU01016"/>
    </source>
</evidence>
<dbReference type="InterPro" id="IPR029063">
    <property type="entry name" value="SAM-dependent_MTases_sf"/>
</dbReference>
<sequence length="1210" mass="136206">MSTTDTQEYRTGQKSPTGPARRANVRVTPSSSDYPRSHAANYTRPAATTPEQDLIENLKHEWKRQHGNEPTPQTSRQRRETIIADVHNFEIYRCPETDPKRPSELTSLHLFDVKAKKLCFDGYVRVGEAQYYVERIQIDNISIEGYGSHIDPDIVTYIQTRLARKDAASDIWLRLRQPAARYKRFHSPFLWVAVLGKHALDYMDEQPKNTVSLESFKVDFFHWLAQRFGSSKVFEKWHTLFGNVCDFRVAFNAYAEYFYVQACNLSTRHHLTSHPVWAHCNADRMTAIERQPNRVKDTLTTSQVFDSFQQMYFARKLKQITPSTGIQKTQKKRRTKLGFAEDRITPTASKRNVGMARGKHDVRVGDVVSISPDEVDKINWRKSGDEWLAYVQGVEPDKGGAQRLSVLWLYRAIDTNMCLAKYVLADELFLSDNCNCGERKTLSTDVIRKHSVEWSPRSLNTTSNYFVRQTYITQDSAFVTVKEEHKTCSCRNPTPSVTHWSAGDTVYITKTTGGQKRLEPVVIHEVDYSKKEVKVRVLLRLQRDCSKLALQAGRRNIAPNELVLTGKLKALPIARIQRAFHVIFVQKTKLLANDIPSPYDLQGAGDHWFVSMGLDSADGNQQLVWLNGLPKGFCEAQVKPLPFKKLRGLSLFSGGGGLDRGLEEGGAIEFQTSVDYDSAAIHTQRANCQDPQNMRLFCGSVDDYLKVLLSGGTHRSVARVGEVDVIVAGSPCPGFSTLQRDMFSEQSLTNASHITTFCTAVDVYRPLYGILENVVNMASTRAGLEEQNVLSQLVACLVSMGYQVNQYIMDSWTYGSCQQRSRIILTIAAPGLEPILQRPHTHSRSYVDTKARSLGKLPNGERFGDREHYATPFPHVTAEASTSDLPNIGNGNVQTCIRFPDHRLSLNVFSKVRALLDASVHWSEHRPLSIQDAKRTQGYKDHEAIIGTLSEQWKILGNGVDRKVSFAIGLALRDALTKSKRPGRSDEALEDESEFVVDIEEDLVVQLSDSNEHHQDMDRKARSASSDSSSSTDSFSSTCETRQHFDLALSLKGACDLKPPQKKPSLTFPPEESIEAESRFGPTEGSLSRSSHTSSSNPGRLPLPSVPTFALSALQQLPKRQRTDFEVGVQERLAAELGPLKRLKTAEVRHTTSPARVEPEVVIKLEDRRASMPPLSRLNRTRRIGPPEFAPKAWHKKIEAHNNVIDLTQE</sequence>
<evidence type="ECO:0000256" key="7">
    <source>
        <dbReference type="ARBA" id="ARBA00023242"/>
    </source>
</evidence>
<dbReference type="Proteomes" id="UP001140562">
    <property type="component" value="Unassembled WGS sequence"/>
</dbReference>
<gene>
    <name evidence="11" type="ORF">N0V87_001779</name>
</gene>
<comment type="similarity">
    <text evidence="8">Belongs to the class I-like SAM-binding methyltransferase superfamily. C5-methyltransferase family.</text>
</comment>
<dbReference type="EC" id="2.1.1.37" evidence="2"/>
<keyword evidence="5 8" id="KW-0949">S-adenosyl-L-methionine</keyword>
<dbReference type="InterPro" id="IPR018117">
    <property type="entry name" value="C5_DNA_meth_AS"/>
</dbReference>
<feature type="compositionally biased region" description="Basic and acidic residues" evidence="9">
    <location>
        <begin position="1010"/>
        <end position="1021"/>
    </location>
</feature>
<dbReference type="InterPro" id="IPR057215">
    <property type="entry name" value="DUF7893"/>
</dbReference>
<feature type="active site" evidence="8">
    <location>
        <position position="732"/>
    </location>
</feature>
<feature type="domain" description="BAH" evidence="10">
    <location>
        <begin position="360"/>
        <end position="482"/>
    </location>
</feature>
<feature type="region of interest" description="Disordered" evidence="9">
    <location>
        <begin position="1059"/>
        <end position="1104"/>
    </location>
</feature>
<evidence type="ECO:0000313" key="12">
    <source>
        <dbReference type="Proteomes" id="UP001140562"/>
    </source>
</evidence>
<evidence type="ECO:0000256" key="2">
    <source>
        <dbReference type="ARBA" id="ARBA00011975"/>
    </source>
</evidence>
<accession>A0A9W8X5Q8</accession>
<evidence type="ECO:0000256" key="4">
    <source>
        <dbReference type="ARBA" id="ARBA00022679"/>
    </source>
</evidence>
<dbReference type="PANTHER" id="PTHR10629">
    <property type="entry name" value="CYTOSINE-SPECIFIC METHYLTRANSFERASE"/>
    <property type="match status" value="1"/>
</dbReference>
<dbReference type="GO" id="GO:0003886">
    <property type="term" value="F:DNA (cytosine-5-)-methyltransferase activity"/>
    <property type="evidence" value="ECO:0007669"/>
    <property type="project" value="UniProtKB-EC"/>
</dbReference>
<dbReference type="PRINTS" id="PR00105">
    <property type="entry name" value="C5METTRFRASE"/>
</dbReference>
<dbReference type="InterPro" id="IPR001525">
    <property type="entry name" value="C5_MeTfrase"/>
</dbReference>
<dbReference type="PROSITE" id="PS00094">
    <property type="entry name" value="C5_MTASE_1"/>
    <property type="match status" value="1"/>
</dbReference>
<evidence type="ECO:0000256" key="1">
    <source>
        <dbReference type="ARBA" id="ARBA00004123"/>
    </source>
</evidence>
<dbReference type="GO" id="GO:0044027">
    <property type="term" value="P:negative regulation of gene expression via chromosomal CpG island methylation"/>
    <property type="evidence" value="ECO:0007669"/>
    <property type="project" value="TreeGrafter"/>
</dbReference>
<dbReference type="SUPFAM" id="SSF53335">
    <property type="entry name" value="S-adenosyl-L-methionine-dependent methyltransferases"/>
    <property type="match status" value="1"/>
</dbReference>
<evidence type="ECO:0000259" key="10">
    <source>
        <dbReference type="PROSITE" id="PS51038"/>
    </source>
</evidence>
<feature type="compositionally biased region" description="Low complexity" evidence="9">
    <location>
        <begin position="1023"/>
        <end position="1037"/>
    </location>
</feature>
<dbReference type="PANTHER" id="PTHR10629:SF54">
    <property type="entry name" value="DNA METHYLTRANSFERASE DIM-2"/>
    <property type="match status" value="1"/>
</dbReference>
<evidence type="ECO:0000256" key="3">
    <source>
        <dbReference type="ARBA" id="ARBA00022603"/>
    </source>
</evidence>
<dbReference type="InterPro" id="IPR050390">
    <property type="entry name" value="C5-Methyltransferase"/>
</dbReference>
<dbReference type="GO" id="GO:0032259">
    <property type="term" value="P:methylation"/>
    <property type="evidence" value="ECO:0007669"/>
    <property type="project" value="UniProtKB-KW"/>
</dbReference>
<name>A0A9W8X5Q8_9PLEO</name>
<dbReference type="InterPro" id="IPR043151">
    <property type="entry name" value="BAH_sf"/>
</dbReference>
<keyword evidence="7" id="KW-0539">Nucleus</keyword>
<dbReference type="Gene3D" id="3.40.50.150">
    <property type="entry name" value="Vaccinia Virus protein VP39"/>
    <property type="match status" value="1"/>
</dbReference>
<reference evidence="11" key="1">
    <citation type="submission" date="2022-10" db="EMBL/GenBank/DDBJ databases">
        <title>Tapping the CABI collections for fungal endophytes: first genome assemblies for Collariella, Neodidymelliopsis, Ascochyta clinopodiicola, Didymella pomorum, Didymosphaeria variabile, Neocosmospora piperis and Neocucurbitaria cava.</title>
        <authorList>
            <person name="Hill R."/>
        </authorList>
    </citation>
    <scope>NUCLEOTIDE SEQUENCE</scope>
    <source>
        <strain evidence="11">IMI 360193</strain>
    </source>
</reference>
<feature type="region of interest" description="Disordered" evidence="9">
    <location>
        <begin position="1"/>
        <end position="50"/>
    </location>
</feature>
<dbReference type="Pfam" id="PF00145">
    <property type="entry name" value="DNA_methylase"/>
    <property type="match status" value="1"/>
</dbReference>
<keyword evidence="4 8" id="KW-0808">Transferase</keyword>
<comment type="caution">
    <text evidence="11">The sequence shown here is derived from an EMBL/GenBank/DDBJ whole genome shotgun (WGS) entry which is preliminary data.</text>
</comment>
<organism evidence="11 12">
    <name type="scientific">Didymella glomerata</name>
    <dbReference type="NCBI Taxonomy" id="749621"/>
    <lineage>
        <taxon>Eukaryota</taxon>
        <taxon>Fungi</taxon>
        <taxon>Dikarya</taxon>
        <taxon>Ascomycota</taxon>
        <taxon>Pezizomycotina</taxon>
        <taxon>Dothideomycetes</taxon>
        <taxon>Pleosporomycetidae</taxon>
        <taxon>Pleosporales</taxon>
        <taxon>Pleosporineae</taxon>
        <taxon>Didymellaceae</taxon>
        <taxon>Didymella</taxon>
    </lineage>
</organism>
<feature type="compositionally biased region" description="Low complexity" evidence="9">
    <location>
        <begin position="1086"/>
        <end position="1096"/>
    </location>
</feature>
<comment type="subcellular location">
    <subcellularLocation>
        <location evidence="1">Nucleus</location>
    </subcellularLocation>
</comment>
<dbReference type="Pfam" id="PF25423">
    <property type="entry name" value="DUF7893"/>
    <property type="match status" value="1"/>
</dbReference>
<keyword evidence="3 8" id="KW-0489">Methyltransferase</keyword>
<evidence type="ECO:0000313" key="11">
    <source>
        <dbReference type="EMBL" id="KAJ4341390.1"/>
    </source>
</evidence>
<evidence type="ECO:0000256" key="9">
    <source>
        <dbReference type="SAM" id="MobiDB-lite"/>
    </source>
</evidence>
<feature type="region of interest" description="Disordered" evidence="9">
    <location>
        <begin position="1010"/>
        <end position="1037"/>
    </location>
</feature>
<dbReference type="InterPro" id="IPR001025">
    <property type="entry name" value="BAH_dom"/>
</dbReference>
<dbReference type="PROSITE" id="PS51038">
    <property type="entry name" value="BAH"/>
    <property type="match status" value="1"/>
</dbReference>
<dbReference type="Gene3D" id="2.30.30.490">
    <property type="match status" value="1"/>
</dbReference>
<evidence type="ECO:0000256" key="5">
    <source>
        <dbReference type="ARBA" id="ARBA00022691"/>
    </source>
</evidence>
<keyword evidence="6" id="KW-0238">DNA-binding</keyword>
<keyword evidence="12" id="KW-1185">Reference proteome</keyword>
<dbReference type="AlphaFoldDB" id="A0A9W8X5Q8"/>
<dbReference type="GO" id="GO:0003682">
    <property type="term" value="F:chromatin binding"/>
    <property type="evidence" value="ECO:0007669"/>
    <property type="project" value="InterPro"/>
</dbReference>
<feature type="compositionally biased region" description="Polar residues" evidence="9">
    <location>
        <begin position="1"/>
        <end position="16"/>
    </location>
</feature>
<dbReference type="GO" id="GO:0005634">
    <property type="term" value="C:nucleus"/>
    <property type="evidence" value="ECO:0007669"/>
    <property type="project" value="UniProtKB-SubCell"/>
</dbReference>
<evidence type="ECO:0000256" key="6">
    <source>
        <dbReference type="ARBA" id="ARBA00023125"/>
    </source>
</evidence>
<dbReference type="EMBL" id="JAPEUV010000011">
    <property type="protein sequence ID" value="KAJ4341390.1"/>
    <property type="molecule type" value="Genomic_DNA"/>
</dbReference>
<dbReference type="OrthoDB" id="5376140at2759"/>
<dbReference type="GO" id="GO:0003677">
    <property type="term" value="F:DNA binding"/>
    <property type="evidence" value="ECO:0007669"/>
    <property type="project" value="UniProtKB-KW"/>
</dbReference>